<sequence length="85" mass="9951">MPKSTAESVYNKVIDGRPSLINRVFIKPVFPSMDIHAYVLKRKFIHIGKINNNMNKFLLFKFIFEIKYAAGYPIIRHNIVEINAR</sequence>
<evidence type="ECO:0000313" key="2">
    <source>
        <dbReference type="Proteomes" id="UP000663802"/>
    </source>
</evidence>
<keyword evidence="2" id="KW-1185">Reference proteome</keyword>
<comment type="caution">
    <text evidence="1">The sequence shown here is derived from an EMBL/GenBank/DDBJ whole genome shotgun (WGS) entry which is preliminary data.</text>
</comment>
<proteinExistence type="predicted"/>
<protein>
    <submittedName>
        <fullName evidence="1">Uncharacterized protein</fullName>
    </submittedName>
</protein>
<organism evidence="1 2">
    <name type="scientific">Clostridium zeae</name>
    <dbReference type="NCBI Taxonomy" id="2759022"/>
    <lineage>
        <taxon>Bacteria</taxon>
        <taxon>Bacillati</taxon>
        <taxon>Bacillota</taxon>
        <taxon>Clostridia</taxon>
        <taxon>Eubacteriales</taxon>
        <taxon>Clostridiaceae</taxon>
        <taxon>Clostridium</taxon>
    </lineage>
</organism>
<reference evidence="1 2" key="1">
    <citation type="journal article" date="2021" name="Int. J. Syst. Evol. Microbiol.">
        <title>Clostridium zeae sp. nov., isolated from corn silage.</title>
        <authorList>
            <person name="Kobayashi H."/>
            <person name="Tanizawa Y."/>
            <person name="Yagura M."/>
            <person name="Sakamoto M."/>
            <person name="Ohkuma M."/>
            <person name="Tohno M."/>
        </authorList>
    </citation>
    <scope>NUCLEOTIDE SEQUENCE [LARGE SCALE GENOMIC DNA]</scope>
    <source>
        <strain evidence="1 2">CSC2</strain>
    </source>
</reference>
<dbReference type="Proteomes" id="UP000663802">
    <property type="component" value="Unassembled WGS sequence"/>
</dbReference>
<accession>A0ABQ1E781</accession>
<dbReference type="EMBL" id="BMBA01000001">
    <property type="protein sequence ID" value="GFZ30647.1"/>
    <property type="molecule type" value="Genomic_DNA"/>
</dbReference>
<gene>
    <name evidence="1" type="ORF">CSC2_11730</name>
</gene>
<name>A0ABQ1E781_9CLOT</name>
<evidence type="ECO:0000313" key="1">
    <source>
        <dbReference type="EMBL" id="GFZ30647.1"/>
    </source>
</evidence>